<accession>A0A326U655</accession>
<dbReference type="Proteomes" id="UP000248806">
    <property type="component" value="Unassembled WGS sequence"/>
</dbReference>
<feature type="transmembrane region" description="Helical" evidence="1">
    <location>
        <begin position="50"/>
        <end position="70"/>
    </location>
</feature>
<dbReference type="AlphaFoldDB" id="A0A326U655"/>
<keyword evidence="3" id="KW-1185">Reference proteome</keyword>
<feature type="transmembrane region" description="Helical" evidence="1">
    <location>
        <begin position="90"/>
        <end position="111"/>
    </location>
</feature>
<evidence type="ECO:0000256" key="1">
    <source>
        <dbReference type="SAM" id="Phobius"/>
    </source>
</evidence>
<dbReference type="RefSeq" id="WP_111323954.1">
    <property type="nucleotide sequence ID" value="NZ_BIFX01000001.1"/>
</dbReference>
<keyword evidence="1" id="KW-1133">Transmembrane helix</keyword>
<proteinExistence type="predicted"/>
<dbReference type="EMBL" id="QKUF01000012">
    <property type="protein sequence ID" value="PZW27512.1"/>
    <property type="molecule type" value="Genomic_DNA"/>
</dbReference>
<protein>
    <submittedName>
        <fullName evidence="2">Uncharacterized protein</fullName>
    </submittedName>
</protein>
<name>A0A326U655_THEHA</name>
<evidence type="ECO:0000313" key="2">
    <source>
        <dbReference type="EMBL" id="PZW27512.1"/>
    </source>
</evidence>
<keyword evidence="1" id="KW-0472">Membrane</keyword>
<organism evidence="2 3">
    <name type="scientific">Thermosporothrix hazakensis</name>
    <dbReference type="NCBI Taxonomy" id="644383"/>
    <lineage>
        <taxon>Bacteria</taxon>
        <taxon>Bacillati</taxon>
        <taxon>Chloroflexota</taxon>
        <taxon>Ktedonobacteria</taxon>
        <taxon>Ktedonobacterales</taxon>
        <taxon>Thermosporotrichaceae</taxon>
        <taxon>Thermosporothrix</taxon>
    </lineage>
</organism>
<evidence type="ECO:0000313" key="3">
    <source>
        <dbReference type="Proteomes" id="UP000248806"/>
    </source>
</evidence>
<comment type="caution">
    <text evidence="2">The sequence shown here is derived from an EMBL/GenBank/DDBJ whole genome shotgun (WGS) entry which is preliminary data.</text>
</comment>
<reference evidence="2 3" key="1">
    <citation type="submission" date="2018-06" db="EMBL/GenBank/DDBJ databases">
        <title>Genomic Encyclopedia of Archaeal and Bacterial Type Strains, Phase II (KMG-II): from individual species to whole genera.</title>
        <authorList>
            <person name="Goeker M."/>
        </authorList>
    </citation>
    <scope>NUCLEOTIDE SEQUENCE [LARGE SCALE GENOMIC DNA]</scope>
    <source>
        <strain evidence="2 3">ATCC BAA-1881</strain>
    </source>
</reference>
<keyword evidence="1" id="KW-0812">Transmembrane</keyword>
<gene>
    <name evidence="2" type="ORF">EI42_03599</name>
</gene>
<sequence>MNTIPPAVSLFLSGLFCIGAALFVLLPLVRRYQRIAQEKPEPLEETRKRRVTMAGILIGLIAGNMLAMLLDWLSSNAADPPLELPQLLSTALVVDLLFFCCILDSLIIEFIHRKKRALYTTPSGPYKKVWKDGNS</sequence>
<feature type="transmembrane region" description="Helical" evidence="1">
    <location>
        <begin position="6"/>
        <end position="29"/>
    </location>
</feature>